<gene>
    <name evidence="2" type="ORF">LARSCL_LOCUS16089</name>
</gene>
<evidence type="ECO:0000256" key="1">
    <source>
        <dbReference type="SAM" id="MobiDB-lite"/>
    </source>
</evidence>
<feature type="compositionally biased region" description="Basic residues" evidence="1">
    <location>
        <begin position="178"/>
        <end position="192"/>
    </location>
</feature>
<comment type="caution">
    <text evidence="2">The sequence shown here is derived from an EMBL/GenBank/DDBJ whole genome shotgun (WGS) entry which is preliminary data.</text>
</comment>
<feature type="compositionally biased region" description="Polar residues" evidence="1">
    <location>
        <begin position="620"/>
        <end position="659"/>
    </location>
</feature>
<reference evidence="2 3" key="1">
    <citation type="submission" date="2024-04" db="EMBL/GenBank/DDBJ databases">
        <authorList>
            <person name="Rising A."/>
            <person name="Reimegard J."/>
            <person name="Sonavane S."/>
            <person name="Akerstrom W."/>
            <person name="Nylinder S."/>
            <person name="Hedman E."/>
            <person name="Kallberg Y."/>
        </authorList>
    </citation>
    <scope>NUCLEOTIDE SEQUENCE [LARGE SCALE GENOMIC DNA]</scope>
</reference>
<dbReference type="AlphaFoldDB" id="A0AAV2B0A8"/>
<feature type="region of interest" description="Disordered" evidence="1">
    <location>
        <begin position="32"/>
        <end position="67"/>
    </location>
</feature>
<feature type="region of interest" description="Disordered" evidence="1">
    <location>
        <begin position="120"/>
        <end position="192"/>
    </location>
</feature>
<protein>
    <recommendedName>
        <fullName evidence="4">C2H2-type domain-containing protein</fullName>
    </recommendedName>
</protein>
<keyword evidence="3" id="KW-1185">Reference proteome</keyword>
<name>A0AAV2B0A8_9ARAC</name>
<organism evidence="2 3">
    <name type="scientific">Larinioides sclopetarius</name>
    <dbReference type="NCBI Taxonomy" id="280406"/>
    <lineage>
        <taxon>Eukaryota</taxon>
        <taxon>Metazoa</taxon>
        <taxon>Ecdysozoa</taxon>
        <taxon>Arthropoda</taxon>
        <taxon>Chelicerata</taxon>
        <taxon>Arachnida</taxon>
        <taxon>Araneae</taxon>
        <taxon>Araneomorphae</taxon>
        <taxon>Entelegynae</taxon>
        <taxon>Araneoidea</taxon>
        <taxon>Araneidae</taxon>
        <taxon>Larinioides</taxon>
    </lineage>
</organism>
<feature type="compositionally biased region" description="Polar residues" evidence="1">
    <location>
        <begin position="37"/>
        <end position="52"/>
    </location>
</feature>
<evidence type="ECO:0000313" key="2">
    <source>
        <dbReference type="EMBL" id="CAL1289703.1"/>
    </source>
</evidence>
<feature type="region of interest" description="Disordered" evidence="1">
    <location>
        <begin position="613"/>
        <end position="677"/>
    </location>
</feature>
<proteinExistence type="predicted"/>
<feature type="compositionally biased region" description="Basic and acidic residues" evidence="1">
    <location>
        <begin position="146"/>
        <end position="160"/>
    </location>
</feature>
<dbReference type="EMBL" id="CAXIEN010000254">
    <property type="protein sequence ID" value="CAL1289703.1"/>
    <property type="molecule type" value="Genomic_DNA"/>
</dbReference>
<sequence length="725" mass="81966">YDQSPCQSWFKHFGIEKSNNFSAQFFSAHRNTKTKSNESADVSTTDQGNGQDTELEESKPAEDPDPDLYPFRSDWNELCLVCCDKCDYFYAPQAFIRHQEIRHLQQQDPSLYQYKVYKKKPKPIPVQEHKKKRKVSNGKKNATNRLNKEPVRTDDSKNNDSESNVVDNLDVKSGPGHGKNRRKRKRVFGTKKRRQKIVRENCEETSLQIVTENSIEEPENRLEVSCQLKGGQNCMVEYPVDGESFVLPVAHGCSMQLEDGSHCGNFSSKNLVINQSTNSKKMLSIPPLVNNIINSNCSNSMNTQSLLCKIKLSDLSLTKNNIFSYDNNNRLIHNSSLNEDDTRNKLKSHIGYCTSDIVNQNMIPEKLHNGTPTKRFNGNLKKESAQRNSSVICVGTVKSDTSFHNENSAYLDCLGDGSQLSSGKCVRKTKPDVKLKSQQIKEKLKTTLASPMYEQCLQTIKLEPMKIKKALSSINRVYKARTIEQFRTFSHLKHIMPSGKNSPHQTRVSCSVNTGAKSACLKSWNKVPFRYQSRKCFFPLSGSQQAESGLVLSDNDSPYKTLRATFNQNELDTSLVQFQESDLLTTVTPDTPYQSAVEIREVNYEVSTAQEADICGGPQNGSLPSPNVNSPWDSDRLNSQPDSGYLSQYDQDGSHQQKMSPVRGSPISCTSSPESWDNIVLQDPTSMHRKESSQIILFHPKDLNRKENGIYQDCNREQIQGCKNR</sequence>
<accession>A0AAV2B0A8</accession>
<feature type="non-terminal residue" evidence="2">
    <location>
        <position position="1"/>
    </location>
</feature>
<evidence type="ECO:0008006" key="4">
    <source>
        <dbReference type="Google" id="ProtNLM"/>
    </source>
</evidence>
<evidence type="ECO:0000313" key="3">
    <source>
        <dbReference type="Proteomes" id="UP001497382"/>
    </source>
</evidence>
<dbReference type="Proteomes" id="UP001497382">
    <property type="component" value="Unassembled WGS sequence"/>
</dbReference>